<evidence type="ECO:0000313" key="3">
    <source>
        <dbReference type="Proteomes" id="UP001270362"/>
    </source>
</evidence>
<reference evidence="2" key="1">
    <citation type="journal article" date="2023" name="Mol. Phylogenet. Evol.">
        <title>Genome-scale phylogeny and comparative genomics of the fungal order Sordariales.</title>
        <authorList>
            <person name="Hensen N."/>
            <person name="Bonometti L."/>
            <person name="Westerberg I."/>
            <person name="Brannstrom I.O."/>
            <person name="Guillou S."/>
            <person name="Cros-Aarteil S."/>
            <person name="Calhoun S."/>
            <person name="Haridas S."/>
            <person name="Kuo A."/>
            <person name="Mondo S."/>
            <person name="Pangilinan J."/>
            <person name="Riley R."/>
            <person name="LaButti K."/>
            <person name="Andreopoulos B."/>
            <person name="Lipzen A."/>
            <person name="Chen C."/>
            <person name="Yan M."/>
            <person name="Daum C."/>
            <person name="Ng V."/>
            <person name="Clum A."/>
            <person name="Steindorff A."/>
            <person name="Ohm R.A."/>
            <person name="Martin F."/>
            <person name="Silar P."/>
            <person name="Natvig D.O."/>
            <person name="Lalanne C."/>
            <person name="Gautier V."/>
            <person name="Ament-Velasquez S.L."/>
            <person name="Kruys A."/>
            <person name="Hutchinson M.I."/>
            <person name="Powell A.J."/>
            <person name="Barry K."/>
            <person name="Miller A.N."/>
            <person name="Grigoriev I.V."/>
            <person name="Debuchy R."/>
            <person name="Gladieux P."/>
            <person name="Hiltunen Thoren M."/>
            <person name="Johannesson H."/>
        </authorList>
    </citation>
    <scope>NUCLEOTIDE SEQUENCE</scope>
    <source>
        <strain evidence="2">CBS 314.62</strain>
    </source>
</reference>
<gene>
    <name evidence="2" type="ORF">B0T22DRAFT_57504</name>
</gene>
<feature type="transmembrane region" description="Helical" evidence="1">
    <location>
        <begin position="68"/>
        <end position="90"/>
    </location>
</feature>
<keyword evidence="1" id="KW-0812">Transmembrane</keyword>
<reference evidence="2" key="2">
    <citation type="submission" date="2023-06" db="EMBL/GenBank/DDBJ databases">
        <authorList>
            <consortium name="Lawrence Berkeley National Laboratory"/>
            <person name="Haridas S."/>
            <person name="Hensen N."/>
            <person name="Bonometti L."/>
            <person name="Westerberg I."/>
            <person name="Brannstrom I.O."/>
            <person name="Guillou S."/>
            <person name="Cros-Aarteil S."/>
            <person name="Calhoun S."/>
            <person name="Kuo A."/>
            <person name="Mondo S."/>
            <person name="Pangilinan J."/>
            <person name="Riley R."/>
            <person name="Labutti K."/>
            <person name="Andreopoulos B."/>
            <person name="Lipzen A."/>
            <person name="Chen C."/>
            <person name="Yanf M."/>
            <person name="Daum C."/>
            <person name="Ng V."/>
            <person name="Clum A."/>
            <person name="Steindorff A."/>
            <person name="Ohm R."/>
            <person name="Martin F."/>
            <person name="Silar P."/>
            <person name="Natvig D."/>
            <person name="Lalanne C."/>
            <person name="Gautier V."/>
            <person name="Ament-Velasquez S.L."/>
            <person name="Kruys A."/>
            <person name="Hutchinson M.I."/>
            <person name="Powell A.J."/>
            <person name="Barry K."/>
            <person name="Miller A.N."/>
            <person name="Grigoriev I.V."/>
            <person name="Debuchy R."/>
            <person name="Gladieux P."/>
            <person name="Thoren M.H."/>
            <person name="Johannesson H."/>
        </authorList>
    </citation>
    <scope>NUCLEOTIDE SEQUENCE</scope>
    <source>
        <strain evidence="2">CBS 314.62</strain>
    </source>
</reference>
<protein>
    <submittedName>
        <fullName evidence="2">Uncharacterized protein</fullName>
    </submittedName>
</protein>
<accession>A0AAE0XIR4</accession>
<evidence type="ECO:0000256" key="1">
    <source>
        <dbReference type="SAM" id="Phobius"/>
    </source>
</evidence>
<comment type="caution">
    <text evidence="2">The sequence shown here is derived from an EMBL/GenBank/DDBJ whole genome shotgun (WGS) entry which is preliminary data.</text>
</comment>
<proteinExistence type="predicted"/>
<sequence>MGREGKGREGVWEEKWRVMGIIAYSHTYLVIFVRLFVCLAFFFFFFLFGKYRPSRNIAYILPRHWDSFFLFFFFSFFLLFFPLPLCRWYYCRVGKREKKKRKRGNWLTVLSFRSRQFIQKLDRKRTHGHGHGHGYGPG</sequence>
<dbReference type="Proteomes" id="UP001270362">
    <property type="component" value="Unassembled WGS sequence"/>
</dbReference>
<dbReference type="EMBL" id="JAULSO010000001">
    <property type="protein sequence ID" value="KAK3693981.1"/>
    <property type="molecule type" value="Genomic_DNA"/>
</dbReference>
<keyword evidence="1" id="KW-1133">Transmembrane helix</keyword>
<keyword evidence="3" id="KW-1185">Reference proteome</keyword>
<dbReference type="AlphaFoldDB" id="A0AAE0XIR4"/>
<evidence type="ECO:0000313" key="2">
    <source>
        <dbReference type="EMBL" id="KAK3693981.1"/>
    </source>
</evidence>
<feature type="transmembrane region" description="Helical" evidence="1">
    <location>
        <begin position="21"/>
        <end position="48"/>
    </location>
</feature>
<organism evidence="2 3">
    <name type="scientific">Podospora appendiculata</name>
    <dbReference type="NCBI Taxonomy" id="314037"/>
    <lineage>
        <taxon>Eukaryota</taxon>
        <taxon>Fungi</taxon>
        <taxon>Dikarya</taxon>
        <taxon>Ascomycota</taxon>
        <taxon>Pezizomycotina</taxon>
        <taxon>Sordariomycetes</taxon>
        <taxon>Sordariomycetidae</taxon>
        <taxon>Sordariales</taxon>
        <taxon>Podosporaceae</taxon>
        <taxon>Podospora</taxon>
    </lineage>
</organism>
<keyword evidence="1" id="KW-0472">Membrane</keyword>
<name>A0AAE0XIR4_9PEZI</name>